<comment type="caution">
    <text evidence="3">The sequence shown here is derived from an EMBL/GenBank/DDBJ whole genome shotgun (WGS) entry which is preliminary data.</text>
</comment>
<feature type="domain" description="Ubiquitin carboxyl-terminal hydrolase 7 ICP0-binding" evidence="2">
    <location>
        <begin position="11"/>
        <end position="118"/>
    </location>
</feature>
<name>A0A8H4ELC4_GIGMA</name>
<dbReference type="EMBL" id="WTPW01000439">
    <property type="protein sequence ID" value="KAF0511326.1"/>
    <property type="molecule type" value="Genomic_DNA"/>
</dbReference>
<proteinExistence type="predicted"/>
<evidence type="ECO:0000256" key="1">
    <source>
        <dbReference type="ARBA" id="ARBA00022786"/>
    </source>
</evidence>
<sequence length="142" mass="16783">MRINLRIYVNRGLGHSYVKELDKVCDIIPILCEKKEFPPHTTLRIYEEVKPSMIEKMKSKWTFQQAEIQNGDIICFQKDLTDEISHKLNAAAFYESLYMRIVVQFKQKYKDQEQKPEFNDESTPTISNLEMEIFSPPADNNF</sequence>
<reference evidence="3 4" key="1">
    <citation type="journal article" date="2019" name="Environ. Microbiol.">
        <title>At the nexus of three kingdoms: the genome of the mycorrhizal fungus Gigaspora margarita provides insights into plant, endobacterial and fungal interactions.</title>
        <authorList>
            <person name="Venice F."/>
            <person name="Ghignone S."/>
            <person name="Salvioli di Fossalunga A."/>
            <person name="Amselem J."/>
            <person name="Novero M."/>
            <person name="Xianan X."/>
            <person name="Sedzielewska Toro K."/>
            <person name="Morin E."/>
            <person name="Lipzen A."/>
            <person name="Grigoriev I.V."/>
            <person name="Henrissat B."/>
            <person name="Martin F.M."/>
            <person name="Bonfante P."/>
        </authorList>
    </citation>
    <scope>NUCLEOTIDE SEQUENCE [LARGE SCALE GENOMIC DNA]</scope>
    <source>
        <strain evidence="3 4">BEG34</strain>
    </source>
</reference>
<dbReference type="InterPro" id="IPR024729">
    <property type="entry name" value="USP7_ICP0-binding_dom"/>
</dbReference>
<dbReference type="Pfam" id="PF12436">
    <property type="entry name" value="USP7_ICP0_bdg"/>
    <property type="match status" value="1"/>
</dbReference>
<keyword evidence="1" id="KW-0833">Ubl conjugation pathway</keyword>
<dbReference type="Proteomes" id="UP000439903">
    <property type="component" value="Unassembled WGS sequence"/>
</dbReference>
<dbReference type="GO" id="GO:0140096">
    <property type="term" value="F:catalytic activity, acting on a protein"/>
    <property type="evidence" value="ECO:0007669"/>
    <property type="project" value="UniProtKB-ARBA"/>
</dbReference>
<evidence type="ECO:0000313" key="3">
    <source>
        <dbReference type="EMBL" id="KAF0511326.1"/>
    </source>
</evidence>
<keyword evidence="4" id="KW-1185">Reference proteome</keyword>
<evidence type="ECO:0000259" key="2">
    <source>
        <dbReference type="Pfam" id="PF12436"/>
    </source>
</evidence>
<protein>
    <submittedName>
        <fullName evidence="3">Cysteine proteinase</fullName>
    </submittedName>
</protein>
<gene>
    <name evidence="3" type="ORF">F8M41_018275</name>
</gene>
<dbReference type="Gene3D" id="3.10.20.90">
    <property type="entry name" value="Phosphatidylinositol 3-kinase Catalytic Subunit, Chain A, domain 1"/>
    <property type="match status" value="1"/>
</dbReference>
<dbReference type="AlphaFoldDB" id="A0A8H4ELC4"/>
<accession>A0A8H4ELC4</accession>
<evidence type="ECO:0000313" key="4">
    <source>
        <dbReference type="Proteomes" id="UP000439903"/>
    </source>
</evidence>
<dbReference type="OrthoDB" id="289038at2759"/>
<organism evidence="3 4">
    <name type="scientific">Gigaspora margarita</name>
    <dbReference type="NCBI Taxonomy" id="4874"/>
    <lineage>
        <taxon>Eukaryota</taxon>
        <taxon>Fungi</taxon>
        <taxon>Fungi incertae sedis</taxon>
        <taxon>Mucoromycota</taxon>
        <taxon>Glomeromycotina</taxon>
        <taxon>Glomeromycetes</taxon>
        <taxon>Diversisporales</taxon>
        <taxon>Gigasporaceae</taxon>
        <taxon>Gigaspora</taxon>
    </lineage>
</organism>